<evidence type="ECO:0000313" key="3">
    <source>
        <dbReference type="EMBL" id="KAK3269995.1"/>
    </source>
</evidence>
<comment type="caution">
    <text evidence="3">The sequence shown here is derived from an EMBL/GenBank/DDBJ whole genome shotgun (WGS) entry which is preliminary data.</text>
</comment>
<feature type="chain" id="PRO_5042138190" evidence="2">
    <location>
        <begin position="22"/>
        <end position="441"/>
    </location>
</feature>
<feature type="compositionally biased region" description="Low complexity" evidence="1">
    <location>
        <begin position="198"/>
        <end position="208"/>
    </location>
</feature>
<dbReference type="EMBL" id="LGRX02010621">
    <property type="protein sequence ID" value="KAK3269995.1"/>
    <property type="molecule type" value="Genomic_DNA"/>
</dbReference>
<proteinExistence type="predicted"/>
<organism evidence="3 4">
    <name type="scientific">Cymbomonas tetramitiformis</name>
    <dbReference type="NCBI Taxonomy" id="36881"/>
    <lineage>
        <taxon>Eukaryota</taxon>
        <taxon>Viridiplantae</taxon>
        <taxon>Chlorophyta</taxon>
        <taxon>Pyramimonadophyceae</taxon>
        <taxon>Pyramimonadales</taxon>
        <taxon>Pyramimonadaceae</taxon>
        <taxon>Cymbomonas</taxon>
    </lineage>
</organism>
<feature type="compositionally biased region" description="Pro residues" evidence="1">
    <location>
        <begin position="209"/>
        <end position="221"/>
    </location>
</feature>
<feature type="compositionally biased region" description="Pro residues" evidence="1">
    <location>
        <begin position="232"/>
        <end position="253"/>
    </location>
</feature>
<evidence type="ECO:0000256" key="1">
    <source>
        <dbReference type="SAM" id="MobiDB-lite"/>
    </source>
</evidence>
<name>A0AAE0G1W5_9CHLO</name>
<keyword evidence="4" id="KW-1185">Reference proteome</keyword>
<feature type="region of interest" description="Disordered" evidence="1">
    <location>
        <begin position="198"/>
        <end position="272"/>
    </location>
</feature>
<keyword evidence="2" id="KW-0732">Signal</keyword>
<evidence type="ECO:0000256" key="2">
    <source>
        <dbReference type="SAM" id="SignalP"/>
    </source>
</evidence>
<protein>
    <submittedName>
        <fullName evidence="3">Uncharacterized protein</fullName>
    </submittedName>
</protein>
<accession>A0AAE0G1W5</accession>
<reference evidence="3 4" key="1">
    <citation type="journal article" date="2015" name="Genome Biol. Evol.">
        <title>Comparative Genomics of a Bacterivorous Green Alga Reveals Evolutionary Causalities and Consequences of Phago-Mixotrophic Mode of Nutrition.</title>
        <authorList>
            <person name="Burns J.A."/>
            <person name="Paasch A."/>
            <person name="Narechania A."/>
            <person name="Kim E."/>
        </authorList>
    </citation>
    <scope>NUCLEOTIDE SEQUENCE [LARGE SCALE GENOMIC DNA]</scope>
    <source>
        <strain evidence="3 4">PLY_AMNH</strain>
    </source>
</reference>
<dbReference type="Proteomes" id="UP001190700">
    <property type="component" value="Unassembled WGS sequence"/>
</dbReference>
<feature type="compositionally biased region" description="Low complexity" evidence="1">
    <location>
        <begin position="254"/>
        <end position="272"/>
    </location>
</feature>
<feature type="signal peptide" evidence="2">
    <location>
        <begin position="1"/>
        <end position="21"/>
    </location>
</feature>
<gene>
    <name evidence="3" type="ORF">CYMTET_21586</name>
</gene>
<dbReference type="AlphaFoldDB" id="A0AAE0G1W5"/>
<feature type="compositionally biased region" description="Low complexity" evidence="1">
    <location>
        <begin position="222"/>
        <end position="231"/>
    </location>
</feature>
<sequence length="441" mass="46127">MSWRSAIILLGIALSIDFTLAQTRPRPGDSGGGGTAGCSNPSCASPPCAASTLGDVGCTTVAGVEVYDHELLQQGDTIAVGSHIFGPFEAGFTSMQDSIIENWGCSDPSVVYDTEGGRDIGIATMEVAKECNVEFPRLEGNTYYGVVGYCGGHTSDYHFHQSFSCLYEMTGSHSTAVGDIASHKMYELPALSTTEISYSTTGETTTTSSPPPSPPSPPPPESTTSFLTSSSPSPPPPESTTTPSSPPPSPPLPHLLLRSTTTPSSSTLSSLTSSSRINHHSFLTSTLSSLTSSSRINHHSFLTSSLSSSFLDCHGFDEDFKAEVATSAGVTSDKVEYTLTALASKRRHLSATGATADVVITFASEELATAFVEEQKASDASMFRESFITTYGAVTVDEESMTANGAKSPPPPTVETPSDSGAITFLGMSFSLVLCGMSMAF</sequence>
<evidence type="ECO:0000313" key="4">
    <source>
        <dbReference type="Proteomes" id="UP001190700"/>
    </source>
</evidence>